<dbReference type="Proteomes" id="UP001159363">
    <property type="component" value="Chromosome 3"/>
</dbReference>
<protein>
    <submittedName>
        <fullName evidence="1">Uncharacterized protein</fullName>
    </submittedName>
</protein>
<accession>A0ABQ9HUR8</accession>
<organism evidence="1 2">
    <name type="scientific">Dryococelus australis</name>
    <dbReference type="NCBI Taxonomy" id="614101"/>
    <lineage>
        <taxon>Eukaryota</taxon>
        <taxon>Metazoa</taxon>
        <taxon>Ecdysozoa</taxon>
        <taxon>Arthropoda</taxon>
        <taxon>Hexapoda</taxon>
        <taxon>Insecta</taxon>
        <taxon>Pterygota</taxon>
        <taxon>Neoptera</taxon>
        <taxon>Polyneoptera</taxon>
        <taxon>Phasmatodea</taxon>
        <taxon>Verophasmatodea</taxon>
        <taxon>Anareolatae</taxon>
        <taxon>Phasmatidae</taxon>
        <taxon>Eurycanthinae</taxon>
        <taxon>Dryococelus</taxon>
    </lineage>
</organism>
<proteinExistence type="predicted"/>
<evidence type="ECO:0000313" key="2">
    <source>
        <dbReference type="Proteomes" id="UP001159363"/>
    </source>
</evidence>
<reference evidence="1 2" key="1">
    <citation type="submission" date="2023-02" db="EMBL/GenBank/DDBJ databases">
        <title>LHISI_Scaffold_Assembly.</title>
        <authorList>
            <person name="Stuart O.P."/>
            <person name="Cleave R."/>
            <person name="Magrath M.J.L."/>
            <person name="Mikheyev A.S."/>
        </authorList>
    </citation>
    <scope>NUCLEOTIDE SEQUENCE [LARGE SCALE GENOMIC DNA]</scope>
    <source>
        <strain evidence="1">Daus_M_001</strain>
        <tissue evidence="1">Leg muscle</tissue>
    </source>
</reference>
<name>A0ABQ9HUR8_9NEOP</name>
<dbReference type="EMBL" id="JARBHB010000003">
    <property type="protein sequence ID" value="KAJ8888137.1"/>
    <property type="molecule type" value="Genomic_DNA"/>
</dbReference>
<keyword evidence="2" id="KW-1185">Reference proteome</keyword>
<sequence>MAFNIEVLRADKSEAKQVWNSAETEGWEEWQIPKKTHQPADITWRDYYMQKSGSNLTGDRTRCFSIPNEWRKLPPNTSELVRVYVAWIQPVGMKSVCPAARVIRPHFSTVSPKNTTGCFPDNTHCSKTTVPCNEHSIALVQSIPAQRSSNTVCHYILILWCVIGIRAQHGASPVVAVDESFVAWFHVCQRGLAYCPRNPDLRCSPELSYCATEFQLTKFSGRPHEDLVKFLRESEQEFCEHNIPYQ</sequence>
<gene>
    <name evidence="1" type="ORF">PR048_007624</name>
</gene>
<evidence type="ECO:0000313" key="1">
    <source>
        <dbReference type="EMBL" id="KAJ8888137.1"/>
    </source>
</evidence>
<comment type="caution">
    <text evidence="1">The sequence shown here is derived from an EMBL/GenBank/DDBJ whole genome shotgun (WGS) entry which is preliminary data.</text>
</comment>